<accession>A0A5M3WAA7</accession>
<feature type="region of interest" description="Disordered" evidence="2">
    <location>
        <begin position="467"/>
        <end position="488"/>
    </location>
</feature>
<proteinExistence type="inferred from homology"/>
<dbReference type="PANTHER" id="PTHR35004">
    <property type="entry name" value="TRANSPOSASE RV3428C-RELATED"/>
    <property type="match status" value="1"/>
</dbReference>
<dbReference type="InterPro" id="IPR012337">
    <property type="entry name" value="RNaseH-like_sf"/>
</dbReference>
<dbReference type="GO" id="GO:0003676">
    <property type="term" value="F:nucleic acid binding"/>
    <property type="evidence" value="ECO:0007669"/>
    <property type="project" value="InterPro"/>
</dbReference>
<comment type="caution">
    <text evidence="4">The sequence shown here is derived from an EMBL/GenBank/DDBJ whole genome shotgun (WGS) entry which is preliminary data.</text>
</comment>
<feature type="domain" description="Integrase catalytic" evidence="3">
    <location>
        <begin position="106"/>
        <end position="285"/>
    </location>
</feature>
<dbReference type="SUPFAM" id="SSF53098">
    <property type="entry name" value="Ribonuclease H-like"/>
    <property type="match status" value="1"/>
</dbReference>
<sequence>MEILAAYDLTGSYRRAAELAGCDHHTVRRYVLLRGTGADPAARAERVKMIDVFMPKIEELVEESRGRIGADQVHKKLAAMGFTGTDRTTRRAVSAAKHSYASGHRRVHRPWIPEPGLWLQWDWGAGPRLDGRDTSLWCAWLAWSRYRVVIPVQDKTIPTIAACLDATFRILGGVPTYCLTDNERTVTTERIATLPVRNPDIVAIGRHYGTVVRTCRPYDPASKGGVENTVKIARRDLVPAEVNLRPAYASWGELEEACDAFTAQVNARLHRETRKIPAQALAQERQRLHLLPEIPYTAAFGQTRKVHDKEATIKVDEVRYSVPSTLAGQRVWVRYHGRDLVVIGIVDGTAVEVARHVRSTPGNPCIHDEHYPGSARGLQAARPTTAAEEEFLALGPGAEAWLSEAAASGVRLIATRMAEAVALAKLRGTGQVDRALGAAALAGRFAAADLRSILDHQAHHDAEAVARAGEEHSLQPGTGAWSGFGGHP</sequence>
<keyword evidence="5" id="KW-1185">Reference proteome</keyword>
<evidence type="ECO:0000256" key="1">
    <source>
        <dbReference type="ARBA" id="ARBA00009277"/>
    </source>
</evidence>
<evidence type="ECO:0000313" key="5">
    <source>
        <dbReference type="Proteomes" id="UP000334990"/>
    </source>
</evidence>
<dbReference type="AlphaFoldDB" id="A0A5M3WAA7"/>
<evidence type="ECO:0000256" key="2">
    <source>
        <dbReference type="SAM" id="MobiDB-lite"/>
    </source>
</evidence>
<organism evidence="4 5">
    <name type="scientific">Acrocarpospora corrugata</name>
    <dbReference type="NCBI Taxonomy" id="35763"/>
    <lineage>
        <taxon>Bacteria</taxon>
        <taxon>Bacillati</taxon>
        <taxon>Actinomycetota</taxon>
        <taxon>Actinomycetes</taxon>
        <taxon>Streptosporangiales</taxon>
        <taxon>Streptosporangiaceae</taxon>
        <taxon>Acrocarpospora</taxon>
    </lineage>
</organism>
<comment type="similarity">
    <text evidence="1">Belongs to the transposase IS21/IS408/IS1162 family.</text>
</comment>
<protein>
    <recommendedName>
        <fullName evidence="3">Integrase catalytic domain-containing protein</fullName>
    </recommendedName>
</protein>
<evidence type="ECO:0000313" key="4">
    <source>
        <dbReference type="EMBL" id="GES03438.1"/>
    </source>
</evidence>
<dbReference type="Gene3D" id="3.30.420.10">
    <property type="entry name" value="Ribonuclease H-like superfamily/Ribonuclease H"/>
    <property type="match status" value="1"/>
</dbReference>
<reference evidence="4 5" key="1">
    <citation type="submission" date="2019-10" db="EMBL/GenBank/DDBJ databases">
        <title>Whole genome shotgun sequence of Acrocarpospora corrugata NBRC 13972.</title>
        <authorList>
            <person name="Ichikawa N."/>
            <person name="Kimura A."/>
            <person name="Kitahashi Y."/>
            <person name="Komaki H."/>
            <person name="Oguchi A."/>
        </authorList>
    </citation>
    <scope>NUCLEOTIDE SEQUENCE [LARGE SCALE GENOMIC DNA]</scope>
    <source>
        <strain evidence="4 5">NBRC 13972</strain>
    </source>
</reference>
<dbReference type="PROSITE" id="PS50994">
    <property type="entry name" value="INTEGRASE"/>
    <property type="match status" value="1"/>
</dbReference>
<dbReference type="NCBIfam" id="NF033546">
    <property type="entry name" value="transpos_IS21"/>
    <property type="match status" value="1"/>
</dbReference>
<dbReference type="Pfam" id="PF22483">
    <property type="entry name" value="Mu-transpos_C_2"/>
    <property type="match status" value="1"/>
</dbReference>
<dbReference type="InterPro" id="IPR036397">
    <property type="entry name" value="RNaseH_sf"/>
</dbReference>
<evidence type="ECO:0000259" key="3">
    <source>
        <dbReference type="PROSITE" id="PS50994"/>
    </source>
</evidence>
<dbReference type="InterPro" id="IPR001584">
    <property type="entry name" value="Integrase_cat-core"/>
</dbReference>
<dbReference type="EMBL" id="BLAD01000068">
    <property type="protein sequence ID" value="GES03438.1"/>
    <property type="molecule type" value="Genomic_DNA"/>
</dbReference>
<dbReference type="GO" id="GO:0015074">
    <property type="term" value="P:DNA integration"/>
    <property type="evidence" value="ECO:0007669"/>
    <property type="project" value="InterPro"/>
</dbReference>
<dbReference type="InterPro" id="IPR054353">
    <property type="entry name" value="IstA-like_C"/>
</dbReference>
<gene>
    <name evidence="4" type="ORF">Acor_55040</name>
</gene>
<dbReference type="Proteomes" id="UP000334990">
    <property type="component" value="Unassembled WGS sequence"/>
</dbReference>
<name>A0A5M3WAA7_9ACTN</name>